<dbReference type="Proteomes" id="UP000663855">
    <property type="component" value="Unassembled WGS sequence"/>
</dbReference>
<evidence type="ECO:0000313" key="3">
    <source>
        <dbReference type="EMBL" id="CAF4540112.1"/>
    </source>
</evidence>
<dbReference type="Proteomes" id="UP000681967">
    <property type="component" value="Unassembled WGS sequence"/>
</dbReference>
<dbReference type="EMBL" id="CAJOBH010085889">
    <property type="protein sequence ID" value="CAF4540112.1"/>
    <property type="molecule type" value="Genomic_DNA"/>
</dbReference>
<reference evidence="2" key="1">
    <citation type="submission" date="2021-02" db="EMBL/GenBank/DDBJ databases">
        <authorList>
            <person name="Nowell W R."/>
        </authorList>
    </citation>
    <scope>NUCLEOTIDE SEQUENCE</scope>
</reference>
<accession>A0A815TLW5</accession>
<dbReference type="NCBIfam" id="TIGR01444">
    <property type="entry name" value="fkbM_fam"/>
    <property type="match status" value="1"/>
</dbReference>
<evidence type="ECO:0000313" key="4">
    <source>
        <dbReference type="Proteomes" id="UP000663855"/>
    </source>
</evidence>
<dbReference type="PANTHER" id="PTHR34203">
    <property type="entry name" value="METHYLTRANSFERASE, FKBM FAMILY PROTEIN"/>
    <property type="match status" value="1"/>
</dbReference>
<dbReference type="SUPFAM" id="SSF53335">
    <property type="entry name" value="S-adenosyl-L-methionine-dependent methyltransferases"/>
    <property type="match status" value="1"/>
</dbReference>
<dbReference type="Pfam" id="PF05050">
    <property type="entry name" value="Methyltransf_21"/>
    <property type="match status" value="1"/>
</dbReference>
<evidence type="ECO:0000259" key="1">
    <source>
        <dbReference type="Pfam" id="PF05050"/>
    </source>
</evidence>
<dbReference type="InterPro" id="IPR029063">
    <property type="entry name" value="SAM-dependent_MTases_sf"/>
</dbReference>
<proteinExistence type="predicted"/>
<comment type="caution">
    <text evidence="2">The sequence shown here is derived from an EMBL/GenBank/DDBJ whole genome shotgun (WGS) entry which is preliminary data.</text>
</comment>
<dbReference type="PANTHER" id="PTHR34203:SF15">
    <property type="entry name" value="SLL1173 PROTEIN"/>
    <property type="match status" value="1"/>
</dbReference>
<dbReference type="InterPro" id="IPR006342">
    <property type="entry name" value="FkbM_mtfrase"/>
</dbReference>
<sequence length="753" mass="86739">MHTQSSIKSPLNVNSKFEFLIGQGYWNFSLNSFLHLDLQVDITPDMNYLIRNHKEYLEKLSNQQIPTYDQTENWKSKTSVGIQIQTLTNKTLFLFISQVWYTTHFCNQICDSDRNFLYIEAFNSNYRRISYDLNTKNGKIIQIPGLLPIQQSTINTCCSGPRNVRGIMNENNELLLIFNMIDSDKQEKVWSYNVFTDEQTSLLMQHNFSENTNDHWIPFIKNDKFHFIYSFKPLNVLRCSIDHSECKLISETQVVNNFSCLTDGTQFIRYRNSDYFVGFAYTKVSCDECQYFYRPHVVVLSTIAERFRLVYVSEPMVLDDIPMFDSFSILNDKNTSNFGYGTISKLVSESITNWEWSNDKLSFTISINNQKSFLVSVVGISEIVQSIIFAIENKYSNILLDRNLGIKMISYSEKTAFDYCKSLTEKNKVKFKKDFIEEQNMKKNIIKDVIDSPTYPKFRVASNTDAATLKSYIQNDEVNFGIIGRYLTDYESDNRHSGQGTSMMIDAGGNHGTYALYGAALNQSVHIFEVLPKYWIVIEESLRINAHFQKKIYLHKFGVSDQYGVWSVLPGDGITRLDFMKSGGLPANPSQNSLLKIASYPLDSFIFQRVSVMKIDVEGFEIRALKGASRAIRLFGIGAILIEIASNRWAWNNITINEGISVLEQVTSIGNYTSYIIARKDTSCPESKISTLSNVKEVKNLLLINMQNGTLENAPQIYRLMNWEPIITEMKTYDWSCNFWLESDSKRGMLKVI</sequence>
<dbReference type="EMBL" id="CAJNOV010013054">
    <property type="protein sequence ID" value="CAF1507385.1"/>
    <property type="molecule type" value="Genomic_DNA"/>
</dbReference>
<dbReference type="AlphaFoldDB" id="A0A815TLW5"/>
<name>A0A815TLW5_9BILA</name>
<protein>
    <recommendedName>
        <fullName evidence="1">Methyltransferase FkbM domain-containing protein</fullName>
    </recommendedName>
</protein>
<dbReference type="InterPro" id="IPR052514">
    <property type="entry name" value="SAM-dependent_MTase"/>
</dbReference>
<evidence type="ECO:0000313" key="2">
    <source>
        <dbReference type="EMBL" id="CAF1507385.1"/>
    </source>
</evidence>
<gene>
    <name evidence="3" type="ORF">BYL167_LOCUS37657</name>
    <name evidence="2" type="ORF">CJN711_LOCUS27602</name>
</gene>
<organism evidence="2 4">
    <name type="scientific">Rotaria magnacalcarata</name>
    <dbReference type="NCBI Taxonomy" id="392030"/>
    <lineage>
        <taxon>Eukaryota</taxon>
        <taxon>Metazoa</taxon>
        <taxon>Spiralia</taxon>
        <taxon>Gnathifera</taxon>
        <taxon>Rotifera</taxon>
        <taxon>Eurotatoria</taxon>
        <taxon>Bdelloidea</taxon>
        <taxon>Philodinida</taxon>
        <taxon>Philodinidae</taxon>
        <taxon>Rotaria</taxon>
    </lineage>
</organism>
<dbReference type="Gene3D" id="3.40.50.150">
    <property type="entry name" value="Vaccinia Virus protein VP39"/>
    <property type="match status" value="1"/>
</dbReference>
<feature type="domain" description="Methyltransferase FkbM" evidence="1">
    <location>
        <begin position="506"/>
        <end position="648"/>
    </location>
</feature>